<protein>
    <submittedName>
        <fullName evidence="2">Uncharacterized protein</fullName>
    </submittedName>
</protein>
<evidence type="ECO:0000256" key="1">
    <source>
        <dbReference type="SAM" id="MobiDB-lite"/>
    </source>
</evidence>
<evidence type="ECO:0000313" key="2">
    <source>
        <dbReference type="EMBL" id="TCD67593.1"/>
    </source>
</evidence>
<organism evidence="2 3">
    <name type="scientific">Steccherinum ochraceum</name>
    <dbReference type="NCBI Taxonomy" id="92696"/>
    <lineage>
        <taxon>Eukaryota</taxon>
        <taxon>Fungi</taxon>
        <taxon>Dikarya</taxon>
        <taxon>Basidiomycota</taxon>
        <taxon>Agaricomycotina</taxon>
        <taxon>Agaricomycetes</taxon>
        <taxon>Polyporales</taxon>
        <taxon>Steccherinaceae</taxon>
        <taxon>Steccherinum</taxon>
    </lineage>
</organism>
<feature type="region of interest" description="Disordered" evidence="1">
    <location>
        <begin position="34"/>
        <end position="68"/>
    </location>
</feature>
<dbReference type="EMBL" id="RWJN01000092">
    <property type="protein sequence ID" value="TCD67593.1"/>
    <property type="molecule type" value="Genomic_DNA"/>
</dbReference>
<dbReference type="AlphaFoldDB" id="A0A4R0RKY9"/>
<keyword evidence="3" id="KW-1185">Reference proteome</keyword>
<proteinExistence type="predicted"/>
<dbReference type="Proteomes" id="UP000292702">
    <property type="component" value="Unassembled WGS sequence"/>
</dbReference>
<comment type="caution">
    <text evidence="2">The sequence shown here is derived from an EMBL/GenBank/DDBJ whole genome shotgun (WGS) entry which is preliminary data.</text>
</comment>
<sequence>MGDIWLQRTEECGYQQHKSSLYWGCIFRKREYNRYPTSKPGNRPNPTDLDRESGNAADPQVSSRASAD</sequence>
<evidence type="ECO:0000313" key="3">
    <source>
        <dbReference type="Proteomes" id="UP000292702"/>
    </source>
</evidence>
<accession>A0A4R0RKY9</accession>
<name>A0A4R0RKY9_9APHY</name>
<reference evidence="2 3" key="1">
    <citation type="submission" date="2018-11" db="EMBL/GenBank/DDBJ databases">
        <title>Genome assembly of Steccherinum ochraceum LE-BIN_3174, the white-rot fungus of the Steccherinaceae family (The Residual Polyporoid clade, Polyporales, Basidiomycota).</title>
        <authorList>
            <person name="Fedorova T.V."/>
            <person name="Glazunova O.A."/>
            <person name="Landesman E.O."/>
            <person name="Moiseenko K.V."/>
            <person name="Psurtseva N.V."/>
            <person name="Savinova O.S."/>
            <person name="Shakhova N.V."/>
            <person name="Tyazhelova T.V."/>
            <person name="Vasina D.V."/>
        </authorList>
    </citation>
    <scope>NUCLEOTIDE SEQUENCE [LARGE SCALE GENOMIC DNA]</scope>
    <source>
        <strain evidence="2 3">LE-BIN_3174</strain>
    </source>
</reference>
<gene>
    <name evidence="2" type="ORF">EIP91_012223</name>
</gene>